<dbReference type="AlphaFoldDB" id="A0A1B8YIC1"/>
<accession>A0A1B8YIC1</accession>
<name>A0A1B8YIC1_9GAMM</name>
<proteinExistence type="predicted"/>
<dbReference type="EMBL" id="LOIC01000060">
    <property type="protein sequence ID" value="OCA54882.1"/>
    <property type="molecule type" value="Genomic_DNA"/>
</dbReference>
<comment type="caution">
    <text evidence="1">The sequence shown here is derived from an EMBL/GenBank/DDBJ whole genome shotgun (WGS) entry which is preliminary data.</text>
</comment>
<sequence>MLRIPSPQTFPPATLSLDKLIHNERNPVIFNEVCQRPERVYKQILSFFAHCYF</sequence>
<gene>
    <name evidence="1" type="ORF">Phpb_02012</name>
</gene>
<organism evidence="1 2">
    <name type="scientific">Photorhabdus namnaonensis</name>
    <dbReference type="NCBI Taxonomy" id="1851568"/>
    <lineage>
        <taxon>Bacteria</taxon>
        <taxon>Pseudomonadati</taxon>
        <taxon>Pseudomonadota</taxon>
        <taxon>Gammaproteobacteria</taxon>
        <taxon>Enterobacterales</taxon>
        <taxon>Morganellaceae</taxon>
        <taxon>Photorhabdus</taxon>
    </lineage>
</organism>
<evidence type="ECO:0000313" key="1">
    <source>
        <dbReference type="EMBL" id="OCA54882.1"/>
    </source>
</evidence>
<protein>
    <submittedName>
        <fullName evidence="1">Uncharacterized protein</fullName>
    </submittedName>
</protein>
<dbReference type="Proteomes" id="UP000092665">
    <property type="component" value="Unassembled WGS sequence"/>
</dbReference>
<evidence type="ECO:0000313" key="2">
    <source>
        <dbReference type="Proteomes" id="UP000092665"/>
    </source>
</evidence>
<reference evidence="2" key="1">
    <citation type="submission" date="2015-11" db="EMBL/GenBank/DDBJ databases">
        <authorList>
            <person name="Tobias N.J."/>
            <person name="Mishra B."/>
            <person name="Gupta D.K."/>
            <person name="Thines M."/>
            <person name="Stinear T.P."/>
            <person name="Bode H.B."/>
        </authorList>
    </citation>
    <scope>NUCLEOTIDE SEQUENCE [LARGE SCALE GENOMIC DNA]</scope>
    <source>
        <strain evidence="2">PB45.5</strain>
    </source>
</reference>
<keyword evidence="2" id="KW-1185">Reference proteome</keyword>